<dbReference type="InterPro" id="IPR044770">
    <property type="entry name" value="MFS_spinster-like"/>
</dbReference>
<gene>
    <name evidence="8" type="ORF">MSPICULIGERA_LOCUS17001</name>
</gene>
<evidence type="ECO:0000256" key="1">
    <source>
        <dbReference type="ARBA" id="ARBA00004141"/>
    </source>
</evidence>
<proteinExistence type="inferred from homology"/>
<dbReference type="PANTHER" id="PTHR23505:SF79">
    <property type="entry name" value="PROTEIN SPINSTER"/>
    <property type="match status" value="1"/>
</dbReference>
<keyword evidence="9" id="KW-1185">Reference proteome</keyword>
<comment type="similarity">
    <text evidence="6">Belongs to the major facilitator superfamily. Spinster (TC 2.A.1.49) family.</text>
</comment>
<evidence type="ECO:0000256" key="2">
    <source>
        <dbReference type="ARBA" id="ARBA00022448"/>
    </source>
</evidence>
<dbReference type="SUPFAM" id="SSF103473">
    <property type="entry name" value="MFS general substrate transporter"/>
    <property type="match status" value="1"/>
</dbReference>
<dbReference type="Gene3D" id="1.20.1250.20">
    <property type="entry name" value="MFS general substrate transporter like domains"/>
    <property type="match status" value="1"/>
</dbReference>
<evidence type="ECO:0000313" key="8">
    <source>
        <dbReference type="EMBL" id="CAJ0578760.1"/>
    </source>
</evidence>
<evidence type="ECO:0000256" key="3">
    <source>
        <dbReference type="ARBA" id="ARBA00022692"/>
    </source>
</evidence>
<dbReference type="InterPro" id="IPR011701">
    <property type="entry name" value="MFS"/>
</dbReference>
<keyword evidence="4 7" id="KW-1133">Transmembrane helix</keyword>
<organism evidence="8 9">
    <name type="scientific">Mesorhabditis spiculigera</name>
    <dbReference type="NCBI Taxonomy" id="96644"/>
    <lineage>
        <taxon>Eukaryota</taxon>
        <taxon>Metazoa</taxon>
        <taxon>Ecdysozoa</taxon>
        <taxon>Nematoda</taxon>
        <taxon>Chromadorea</taxon>
        <taxon>Rhabditida</taxon>
        <taxon>Rhabditina</taxon>
        <taxon>Rhabditomorpha</taxon>
        <taxon>Rhabditoidea</taxon>
        <taxon>Rhabditidae</taxon>
        <taxon>Mesorhabditinae</taxon>
        <taxon>Mesorhabditis</taxon>
    </lineage>
</organism>
<keyword evidence="2" id="KW-0813">Transport</keyword>
<dbReference type="Proteomes" id="UP001177023">
    <property type="component" value="Unassembled WGS sequence"/>
</dbReference>
<feature type="transmembrane region" description="Helical" evidence="7">
    <location>
        <begin position="138"/>
        <end position="161"/>
    </location>
</feature>
<evidence type="ECO:0000256" key="6">
    <source>
        <dbReference type="ARBA" id="ARBA00024338"/>
    </source>
</evidence>
<evidence type="ECO:0000256" key="5">
    <source>
        <dbReference type="ARBA" id="ARBA00023136"/>
    </source>
</evidence>
<dbReference type="AlphaFoldDB" id="A0AA36D0J0"/>
<reference evidence="8" key="1">
    <citation type="submission" date="2023-06" db="EMBL/GenBank/DDBJ databases">
        <authorList>
            <person name="Delattre M."/>
        </authorList>
    </citation>
    <scope>NUCLEOTIDE SEQUENCE</scope>
    <source>
        <strain evidence="8">AF72</strain>
    </source>
</reference>
<feature type="transmembrane region" description="Helical" evidence="7">
    <location>
        <begin position="22"/>
        <end position="41"/>
    </location>
</feature>
<evidence type="ECO:0008006" key="10">
    <source>
        <dbReference type="Google" id="ProtNLM"/>
    </source>
</evidence>
<dbReference type="GO" id="GO:0016020">
    <property type="term" value="C:membrane"/>
    <property type="evidence" value="ECO:0007669"/>
    <property type="project" value="UniProtKB-SubCell"/>
</dbReference>
<evidence type="ECO:0000313" key="9">
    <source>
        <dbReference type="Proteomes" id="UP001177023"/>
    </source>
</evidence>
<dbReference type="PANTHER" id="PTHR23505">
    <property type="entry name" value="SPINSTER"/>
    <property type="match status" value="1"/>
</dbReference>
<sequence length="272" mass="30659">MAFAVEAPPDDSRDIRDHPVPLWRRVVSLVLLTLLHAMTFADRFGISGVLSDIIDFYDISDSTAGLLSTLFMAATIVGSPLAGILWIGVMLAASFVPKNMFWLFLTIRCIDGFSDNIVYSCAPSLISDYFFIGKYRNYAFMCFYYGLNFGGQFGAIFASIIAEKVEWQWSLRFVPALTLILWALVLLIVVEPPRIKSGSTKKLRDDGALGDVKYLLSIKTYIFIVLARGMAASSGGVSGWWNNDLAENTMKWYKNESMDKFYKTFDHMDYKE</sequence>
<dbReference type="GO" id="GO:0022857">
    <property type="term" value="F:transmembrane transporter activity"/>
    <property type="evidence" value="ECO:0007669"/>
    <property type="project" value="InterPro"/>
</dbReference>
<evidence type="ECO:0000256" key="7">
    <source>
        <dbReference type="SAM" id="Phobius"/>
    </source>
</evidence>
<feature type="non-terminal residue" evidence="8">
    <location>
        <position position="272"/>
    </location>
</feature>
<dbReference type="EMBL" id="CATQJA010002654">
    <property type="protein sequence ID" value="CAJ0578760.1"/>
    <property type="molecule type" value="Genomic_DNA"/>
</dbReference>
<comment type="subcellular location">
    <subcellularLocation>
        <location evidence="1">Membrane</location>
        <topology evidence="1">Multi-pass membrane protein</topology>
    </subcellularLocation>
</comment>
<name>A0AA36D0J0_9BILA</name>
<keyword evidence="3 7" id="KW-0812">Transmembrane</keyword>
<keyword evidence="5 7" id="KW-0472">Membrane</keyword>
<dbReference type="InterPro" id="IPR036259">
    <property type="entry name" value="MFS_trans_sf"/>
</dbReference>
<comment type="caution">
    <text evidence="8">The sequence shown here is derived from an EMBL/GenBank/DDBJ whole genome shotgun (WGS) entry which is preliminary data.</text>
</comment>
<evidence type="ECO:0000256" key="4">
    <source>
        <dbReference type="ARBA" id="ARBA00022989"/>
    </source>
</evidence>
<feature type="transmembrane region" description="Helical" evidence="7">
    <location>
        <begin position="70"/>
        <end position="96"/>
    </location>
</feature>
<feature type="transmembrane region" description="Helical" evidence="7">
    <location>
        <begin position="173"/>
        <end position="190"/>
    </location>
</feature>
<dbReference type="Pfam" id="PF07690">
    <property type="entry name" value="MFS_1"/>
    <property type="match status" value="1"/>
</dbReference>
<accession>A0AA36D0J0</accession>
<protein>
    <recommendedName>
        <fullName evidence="10">Major facilitator superfamily (MFS) profile domain-containing protein</fullName>
    </recommendedName>
</protein>